<evidence type="ECO:0000259" key="1">
    <source>
        <dbReference type="Pfam" id="PF03781"/>
    </source>
</evidence>
<name>M1Z2H7_NITG3</name>
<dbReference type="InterPro" id="IPR051043">
    <property type="entry name" value="Sulfatase_Mod_Factor_Kinase"/>
</dbReference>
<dbReference type="SUPFAM" id="SSF56436">
    <property type="entry name" value="C-type lectin-like"/>
    <property type="match status" value="1"/>
</dbReference>
<dbReference type="InterPro" id="IPR016187">
    <property type="entry name" value="CTDL_fold"/>
</dbReference>
<comment type="caution">
    <text evidence="2">The sequence shown here is derived from an EMBL/GenBank/DDBJ whole genome shotgun (WGS) entry which is preliminary data.</text>
</comment>
<proteinExistence type="predicted"/>
<gene>
    <name evidence="2" type="ORF">NITGR_980068</name>
</gene>
<reference evidence="2 3" key="1">
    <citation type="journal article" date="2013" name="Front. Microbiol.">
        <title>The genome of Nitrospina gracilis illuminates the metabolism and evolution of the major marine nitrite oxidizer.</title>
        <authorList>
            <person name="Luecker S."/>
            <person name="Nowka B."/>
            <person name="Rattei T."/>
            <person name="Spieck E."/>
            <person name="and Daims H."/>
        </authorList>
    </citation>
    <scope>NUCLEOTIDE SEQUENCE [LARGE SCALE GENOMIC DNA]</scope>
    <source>
        <strain evidence="2 3">3/211</strain>
    </source>
</reference>
<accession>M1Z2H7</accession>
<dbReference type="Pfam" id="PF03781">
    <property type="entry name" value="FGE-sulfatase"/>
    <property type="match status" value="1"/>
</dbReference>
<dbReference type="Gene3D" id="3.90.1580.10">
    <property type="entry name" value="paralog of FGE (formylglycine-generating enzyme)"/>
    <property type="match status" value="1"/>
</dbReference>
<dbReference type="Proteomes" id="UP000011704">
    <property type="component" value="Unassembled WGS sequence"/>
</dbReference>
<organism evidence="2 3">
    <name type="scientific">Nitrospina gracilis (strain 3/211)</name>
    <dbReference type="NCBI Taxonomy" id="1266370"/>
    <lineage>
        <taxon>Bacteria</taxon>
        <taxon>Pseudomonadati</taxon>
        <taxon>Nitrospinota/Tectimicrobiota group</taxon>
        <taxon>Nitrospinota</taxon>
        <taxon>Nitrospinia</taxon>
        <taxon>Nitrospinales</taxon>
        <taxon>Nitrospinaceae</taxon>
        <taxon>Nitrospina</taxon>
    </lineage>
</organism>
<dbReference type="GO" id="GO:0120147">
    <property type="term" value="F:formylglycine-generating oxidase activity"/>
    <property type="evidence" value="ECO:0007669"/>
    <property type="project" value="TreeGrafter"/>
</dbReference>
<dbReference type="PANTHER" id="PTHR23150:SF19">
    <property type="entry name" value="FORMYLGLYCINE-GENERATING ENZYME"/>
    <property type="match status" value="1"/>
</dbReference>
<dbReference type="AlphaFoldDB" id="M1Z2H7"/>
<dbReference type="EMBL" id="CAQJ01000108">
    <property type="protein sequence ID" value="CCQ92193.1"/>
    <property type="molecule type" value="Genomic_DNA"/>
</dbReference>
<keyword evidence="3" id="KW-1185">Reference proteome</keyword>
<evidence type="ECO:0000313" key="3">
    <source>
        <dbReference type="Proteomes" id="UP000011704"/>
    </source>
</evidence>
<evidence type="ECO:0000313" key="2">
    <source>
        <dbReference type="EMBL" id="CCQ92193.1"/>
    </source>
</evidence>
<dbReference type="InterPro" id="IPR042095">
    <property type="entry name" value="SUMF_sf"/>
</dbReference>
<dbReference type="HOGENOM" id="CLU_012431_4_1_0"/>
<dbReference type="InterPro" id="IPR005532">
    <property type="entry name" value="SUMF_dom"/>
</dbReference>
<dbReference type="PANTHER" id="PTHR23150">
    <property type="entry name" value="SULFATASE MODIFYING FACTOR 1, 2"/>
    <property type="match status" value="1"/>
</dbReference>
<protein>
    <recommendedName>
        <fullName evidence="1">Sulfatase-modifying factor enzyme-like domain-containing protein</fullName>
    </recommendedName>
</protein>
<dbReference type="InParanoid" id="M1Z2H7"/>
<dbReference type="STRING" id="1266370.NITGR_980068"/>
<feature type="domain" description="Sulfatase-modifying factor enzyme-like" evidence="1">
    <location>
        <begin position="113"/>
        <end position="334"/>
    </location>
</feature>
<sequence length="348" mass="38597">MFFAAMVFSTDASFAFESLKGHATAKTTCQTACHQPENLVRAKLDKFDKTECRACHLGPGTVAKQNPFSTQSLHIQPEDAIPNRRVRSLRGPVLAGKATGSGGNKTASSGKSIPGMVYVPAGEFIMGSNDRWDDESPEHIALTEAFYIDLFEVTNGDYREFVKATGHEAPFHWPDGNLPKGKEKHPVTYVNWLDADAYCKWKGKRLPTEQEWEKAARGEDGNIYPWGNVWVLTKSNNPYKGSTGTEPVGSYPDGRSPYGLFDMSGNVWEWVDSYYLPHPGNPIPKAEYGREKRILKGGSWFDCLSYGCGLSAPTFNRAFFNPEVRNNSFGFRCALSAKPEKSVQSQSP</sequence>